<dbReference type="RefSeq" id="WP_307270219.1">
    <property type="nucleotide sequence ID" value="NZ_JAUSVX010000002.1"/>
</dbReference>
<dbReference type="Gene3D" id="2.60.120.1140">
    <property type="entry name" value="Protein of unknown function DUF192"/>
    <property type="match status" value="1"/>
</dbReference>
<reference evidence="1 2" key="1">
    <citation type="submission" date="2023-07" db="EMBL/GenBank/DDBJ databases">
        <title>Genomic Encyclopedia of Type Strains, Phase IV (KMG-IV): sequencing the most valuable type-strain genomes for metagenomic binning, comparative biology and taxonomic classification.</title>
        <authorList>
            <person name="Goeker M."/>
        </authorList>
    </citation>
    <scope>NUCLEOTIDE SEQUENCE [LARGE SCALE GENOMIC DNA]</scope>
    <source>
        <strain evidence="1 2">DSM 19619</strain>
    </source>
</reference>
<dbReference type="PANTHER" id="PTHR37953">
    <property type="entry name" value="UPF0127 PROTEIN MJ1496"/>
    <property type="match status" value="1"/>
</dbReference>
<gene>
    <name evidence="1" type="ORF">QO011_001683</name>
</gene>
<dbReference type="Pfam" id="PF02643">
    <property type="entry name" value="DUF192"/>
    <property type="match status" value="1"/>
</dbReference>
<comment type="caution">
    <text evidence="1">The sequence shown here is derived from an EMBL/GenBank/DDBJ whole genome shotgun (WGS) entry which is preliminary data.</text>
</comment>
<protein>
    <submittedName>
        <fullName evidence="1">Uncharacterized membrane protein (UPF0127 family)</fullName>
    </submittedName>
</protein>
<name>A0ABU0J342_9HYPH</name>
<dbReference type="InterPro" id="IPR038695">
    <property type="entry name" value="Saro_0823-like_sf"/>
</dbReference>
<proteinExistence type="predicted"/>
<evidence type="ECO:0000313" key="1">
    <source>
        <dbReference type="EMBL" id="MDQ0468683.1"/>
    </source>
</evidence>
<dbReference type="Proteomes" id="UP001242480">
    <property type="component" value="Unassembled WGS sequence"/>
</dbReference>
<dbReference type="InterPro" id="IPR003795">
    <property type="entry name" value="DUF192"/>
</dbReference>
<sequence length="143" mass="16018">MFFLSLGALDRAQAEDGVFEPLTIVTKTGRHDFQVEVMRTDEEHARGMMFRRSLASDRGMLFQFKTEQETSFWMQNTYVPLDMIFIKADGRVHRVEANAEPLSTQSIPSGAPVLAVLEVLAGTAKRLDIEPGDKVEQAMFGPP</sequence>
<accession>A0ABU0J342</accession>
<dbReference type="EMBL" id="JAUSVX010000002">
    <property type="protein sequence ID" value="MDQ0468683.1"/>
    <property type="molecule type" value="Genomic_DNA"/>
</dbReference>
<organism evidence="1 2">
    <name type="scientific">Labrys wisconsinensis</name>
    <dbReference type="NCBI Taxonomy" id="425677"/>
    <lineage>
        <taxon>Bacteria</taxon>
        <taxon>Pseudomonadati</taxon>
        <taxon>Pseudomonadota</taxon>
        <taxon>Alphaproteobacteria</taxon>
        <taxon>Hyphomicrobiales</taxon>
        <taxon>Xanthobacteraceae</taxon>
        <taxon>Labrys</taxon>
    </lineage>
</organism>
<keyword evidence="2" id="KW-1185">Reference proteome</keyword>
<dbReference type="PANTHER" id="PTHR37953:SF1">
    <property type="entry name" value="UPF0127 PROTEIN MJ1496"/>
    <property type="match status" value="1"/>
</dbReference>
<evidence type="ECO:0000313" key="2">
    <source>
        <dbReference type="Proteomes" id="UP001242480"/>
    </source>
</evidence>